<dbReference type="InterPro" id="IPR000792">
    <property type="entry name" value="Tscrpt_reg_LuxR_C"/>
</dbReference>
<feature type="compositionally biased region" description="Gly residues" evidence="1">
    <location>
        <begin position="481"/>
        <end position="490"/>
    </location>
</feature>
<feature type="domain" description="HTH luxR-type" evidence="2">
    <location>
        <begin position="2"/>
        <end position="67"/>
    </location>
</feature>
<dbReference type="Gene3D" id="1.10.10.10">
    <property type="entry name" value="Winged helix-like DNA-binding domain superfamily/Winged helix DNA-binding domain"/>
    <property type="match status" value="1"/>
</dbReference>
<evidence type="ECO:0000313" key="4">
    <source>
        <dbReference type="Proteomes" id="UP000007962"/>
    </source>
</evidence>
<dbReference type="PANTHER" id="PTHR47691:SF3">
    <property type="entry name" value="HTH-TYPE TRANSCRIPTIONAL REGULATOR RV0890C-RELATED"/>
    <property type="match status" value="1"/>
</dbReference>
<dbReference type="eggNOG" id="COG3903">
    <property type="taxonomic scope" value="Bacteria"/>
</dbReference>
<dbReference type="EMBL" id="CP001618">
    <property type="protein sequence ID" value="ACQ78707.1"/>
    <property type="molecule type" value="Genomic_DNA"/>
</dbReference>
<dbReference type="STRING" id="471853.Bcav_0444"/>
<dbReference type="Pfam" id="PF00196">
    <property type="entry name" value="GerE"/>
    <property type="match status" value="1"/>
</dbReference>
<feature type="region of interest" description="Disordered" evidence="1">
    <location>
        <begin position="64"/>
        <end position="107"/>
    </location>
</feature>
<dbReference type="SUPFAM" id="SSF46894">
    <property type="entry name" value="C-terminal effector domain of the bipartite response regulators"/>
    <property type="match status" value="1"/>
</dbReference>
<dbReference type="RefSeq" id="WP_012725487.1">
    <property type="nucleotide sequence ID" value="NC_012669.1"/>
</dbReference>
<dbReference type="Gene3D" id="3.40.50.300">
    <property type="entry name" value="P-loop containing nucleotide triphosphate hydrolases"/>
    <property type="match status" value="1"/>
</dbReference>
<dbReference type="PANTHER" id="PTHR47691">
    <property type="entry name" value="REGULATOR-RELATED"/>
    <property type="match status" value="1"/>
</dbReference>
<dbReference type="SUPFAM" id="SSF52540">
    <property type="entry name" value="P-loop containing nucleoside triphosphate hydrolases"/>
    <property type="match status" value="1"/>
</dbReference>
<dbReference type="KEGG" id="bcv:Bcav_0444"/>
<organism evidence="3 4">
    <name type="scientific">Beutenbergia cavernae (strain ATCC BAA-8 / DSM 12333 / CCUG 43141 / JCM 11478 / NBRC 16432 / NCIMB 13614 / HKI 0122)</name>
    <dbReference type="NCBI Taxonomy" id="471853"/>
    <lineage>
        <taxon>Bacteria</taxon>
        <taxon>Bacillati</taxon>
        <taxon>Actinomycetota</taxon>
        <taxon>Actinomycetes</taxon>
        <taxon>Micrococcales</taxon>
        <taxon>Beutenbergiaceae</taxon>
        <taxon>Beutenbergia</taxon>
    </lineage>
</organism>
<proteinExistence type="predicted"/>
<dbReference type="SMART" id="SM00421">
    <property type="entry name" value="HTH_LUXR"/>
    <property type="match status" value="1"/>
</dbReference>
<dbReference type="AlphaFoldDB" id="C5BX32"/>
<dbReference type="SMART" id="SM00382">
    <property type="entry name" value="AAA"/>
    <property type="match status" value="1"/>
</dbReference>
<evidence type="ECO:0000313" key="3">
    <source>
        <dbReference type="EMBL" id="ACQ78707.1"/>
    </source>
</evidence>
<feature type="region of interest" description="Disordered" evidence="1">
    <location>
        <begin position="471"/>
        <end position="490"/>
    </location>
</feature>
<dbReference type="Proteomes" id="UP000007962">
    <property type="component" value="Chromosome"/>
</dbReference>
<dbReference type="InterPro" id="IPR036388">
    <property type="entry name" value="WH-like_DNA-bd_sf"/>
</dbReference>
<evidence type="ECO:0000259" key="2">
    <source>
        <dbReference type="PROSITE" id="PS50043"/>
    </source>
</evidence>
<dbReference type="InterPro" id="IPR027417">
    <property type="entry name" value="P-loop_NTPase"/>
</dbReference>
<dbReference type="CDD" id="cd06170">
    <property type="entry name" value="LuxR_C_like"/>
    <property type="match status" value="1"/>
</dbReference>
<sequence>MPTLPAEAVTPREHDVLVGVAQHLTNAQIARDLHLSVRTVETHVSALLRKLGVASRRDLAATAAGLTARPDGSARPADHDGPRRVPGPHRHSLRSAGTPSGVIGLPAPRTSFVGRRAEVDAATRLAQESRLTTIVGPGGAGKTRLAIAATTAVAPAFPSGGAYVDLVPTRPGHVDEAVATALGVTEGPGQTLRQALAAALRGRVLLVLDNAEHLVDDVTGLVEDLLDACPGLSIVATSRERLAVAGETVLLLGPLHVADEAVVLFTERARDGDPAFAAEPADVEDLCRRLDCSPLAIELAAARVASLGVAGLRAGLADQLRVVAASRGGHERHRSLRAVIEWSHRLLAADERYVLARTSLFAGSFTLSSAAALCPDLAPGTVADVVGRLGDKSLVHRAEDAARWTLLASVRQFAREQLDASDDAGRTVGLYRTWAASTAADLRRRMASGADWWDALELVQDDLRACARLEDPSVPTRDGGGRALPGGGGGGATRHALVRDLARLTTARGCVGEARGHFLAAARLAPSGAAAARDLADAASCAHLLTHAKDAYDLLLEAAQVAGADGGVRADALAGAVVVARRFLGSGFERPVERPVLEGMFAEADRIAAGDDDGASRRVAPVAVARAWLSGDGAQLVDAGAAAHAVAQVRETGDVVLLSAALDASSTAWAASGRPDESHRLAGERLDLVALMDRSDPGALVEIVDAHRGASAYAIATGAVAEALEIGERAAAETSLAAYHRRSLDWLVVAAALAGDHARAVDLAERSWSAFLDAGRPRTSTFGVPMLAGSLAAGLAGDSGGADRWRERAREGTGLADFHASPNLAPWDAFVRARLALHTGELDGVLASVGAEFSPGRFDGYAAAVAAEIAVVAGSPNVEDRLETAARHAGRNRWVAASLQRSRARLTGDTDALHDAAELFGNLGAAFERERTLALVGT</sequence>
<dbReference type="GO" id="GO:0006355">
    <property type="term" value="P:regulation of DNA-templated transcription"/>
    <property type="evidence" value="ECO:0007669"/>
    <property type="project" value="InterPro"/>
</dbReference>
<dbReference type="InterPro" id="IPR003593">
    <property type="entry name" value="AAA+_ATPase"/>
</dbReference>
<keyword evidence="4" id="KW-1185">Reference proteome</keyword>
<dbReference type="PROSITE" id="PS50043">
    <property type="entry name" value="HTH_LUXR_2"/>
    <property type="match status" value="1"/>
</dbReference>
<dbReference type="eggNOG" id="COG2197">
    <property type="taxonomic scope" value="Bacteria"/>
</dbReference>
<evidence type="ECO:0000256" key="1">
    <source>
        <dbReference type="SAM" id="MobiDB-lite"/>
    </source>
</evidence>
<accession>C5BX32</accession>
<dbReference type="GO" id="GO:0003677">
    <property type="term" value="F:DNA binding"/>
    <property type="evidence" value="ECO:0007669"/>
    <property type="project" value="InterPro"/>
</dbReference>
<gene>
    <name evidence="3" type="ordered locus">Bcav_0444</name>
</gene>
<dbReference type="InterPro" id="IPR016032">
    <property type="entry name" value="Sig_transdc_resp-reg_C-effctor"/>
</dbReference>
<name>C5BX32_BEUC1</name>
<reference evidence="3 4" key="1">
    <citation type="journal article" date="2009" name="Stand. Genomic Sci.">
        <title>Complete genome sequence of Beutenbergia cavernae type strain (HKI 0122).</title>
        <authorList>
            <person name="Land M."/>
            <person name="Pukall R."/>
            <person name="Abt B."/>
            <person name="Goker M."/>
            <person name="Rohde M."/>
            <person name="Glavina Del Rio T."/>
            <person name="Tice H."/>
            <person name="Copeland A."/>
            <person name="Cheng J.F."/>
            <person name="Lucas S."/>
            <person name="Chen F."/>
            <person name="Nolan M."/>
            <person name="Bruce D."/>
            <person name="Goodwin L."/>
            <person name="Pitluck S."/>
            <person name="Ivanova N."/>
            <person name="Mavromatis K."/>
            <person name="Ovchinnikova G."/>
            <person name="Pati A."/>
            <person name="Chen A."/>
            <person name="Palaniappan K."/>
            <person name="Hauser L."/>
            <person name="Chang Y.J."/>
            <person name="Jefferies C.C."/>
            <person name="Saunders E."/>
            <person name="Brettin T."/>
            <person name="Detter J.C."/>
            <person name="Han C."/>
            <person name="Chain P."/>
            <person name="Bristow J."/>
            <person name="Eisen J.A."/>
            <person name="Markowitz V."/>
            <person name="Hugenholtz P."/>
            <person name="Kyrpides N.C."/>
            <person name="Klenk H.P."/>
            <person name="Lapidus A."/>
        </authorList>
    </citation>
    <scope>NUCLEOTIDE SEQUENCE [LARGE SCALE GENOMIC DNA]</scope>
    <source>
        <strain evidence="4">ATCC BAA-8 / DSM 12333 / NBRC 16432</strain>
    </source>
</reference>
<protein>
    <submittedName>
        <fullName evidence="3">Transcriptional regulator, LuxR family</fullName>
    </submittedName>
</protein>
<dbReference type="HOGENOM" id="CLU_288343_0_0_11"/>
<dbReference type="PRINTS" id="PR00038">
    <property type="entry name" value="HTHLUXR"/>
</dbReference>